<dbReference type="PROSITE" id="PS00887">
    <property type="entry name" value="ILVD_EDD_2"/>
    <property type="match status" value="1"/>
</dbReference>
<evidence type="ECO:0000256" key="12">
    <source>
        <dbReference type="ARBA" id="ARBA00029436"/>
    </source>
</evidence>
<evidence type="ECO:0000256" key="6">
    <source>
        <dbReference type="ARBA" id="ARBA00022842"/>
    </source>
</evidence>
<dbReference type="GO" id="GO:0004160">
    <property type="term" value="F:dihydroxy-acid dehydratase activity"/>
    <property type="evidence" value="ECO:0007669"/>
    <property type="project" value="UniProtKB-EC"/>
</dbReference>
<feature type="binding site" evidence="15">
    <location>
        <position position="443"/>
    </location>
    <ligand>
        <name>Mg(2+)</name>
        <dbReference type="ChEBI" id="CHEBI:18420"/>
    </ligand>
</feature>
<evidence type="ECO:0000256" key="10">
    <source>
        <dbReference type="ARBA" id="ARBA00023304"/>
    </source>
</evidence>
<dbReference type="PROSITE" id="PS00886">
    <property type="entry name" value="ILVD_EDD_1"/>
    <property type="match status" value="1"/>
</dbReference>
<evidence type="ECO:0000256" key="9">
    <source>
        <dbReference type="ARBA" id="ARBA00023239"/>
    </source>
</evidence>
<dbReference type="InterPro" id="IPR037237">
    <property type="entry name" value="IlvD/EDD_N"/>
</dbReference>
<evidence type="ECO:0000313" key="18">
    <source>
        <dbReference type="EMBL" id="NVF12417.1"/>
    </source>
</evidence>
<feature type="modified residue" description="N6-carboxylysine" evidence="15">
    <location>
        <position position="122"/>
    </location>
</feature>
<evidence type="ECO:0000256" key="8">
    <source>
        <dbReference type="ARBA" id="ARBA00023014"/>
    </source>
</evidence>
<dbReference type="NCBIfam" id="NF002068">
    <property type="entry name" value="PRK00911.1"/>
    <property type="match status" value="1"/>
</dbReference>
<keyword evidence="10 15" id="KW-0100">Branched-chain amino acid biosynthesis</keyword>
<dbReference type="SUPFAM" id="SSF143975">
    <property type="entry name" value="IlvD/EDD N-terminal domain-like"/>
    <property type="match status" value="1"/>
</dbReference>
<keyword evidence="9 15" id="KW-0456">Lyase</keyword>
<evidence type="ECO:0000256" key="4">
    <source>
        <dbReference type="ARBA" id="ARBA00022714"/>
    </source>
</evidence>
<evidence type="ECO:0000256" key="5">
    <source>
        <dbReference type="ARBA" id="ARBA00022723"/>
    </source>
</evidence>
<comment type="cofactor">
    <cofactor evidence="15">
        <name>[2Fe-2S] cluster</name>
        <dbReference type="ChEBI" id="CHEBI:190135"/>
    </cofactor>
    <text evidence="15">Binds 1 [2Fe-2S] cluster per subunit. This cluster acts as a Lewis acid cofactor.</text>
</comment>
<feature type="active site" description="Proton acceptor" evidence="15">
    <location>
        <position position="469"/>
    </location>
</feature>
<dbReference type="NCBIfam" id="TIGR00110">
    <property type="entry name" value="ilvD"/>
    <property type="match status" value="1"/>
</dbReference>
<comment type="catalytic activity">
    <reaction evidence="11">
        <text>(2R)-2,3-dihydroxy-3-methylbutanoate = 3-methyl-2-oxobutanoate + H2O</text>
        <dbReference type="Rhea" id="RHEA:24809"/>
        <dbReference type="ChEBI" id="CHEBI:11851"/>
        <dbReference type="ChEBI" id="CHEBI:15377"/>
        <dbReference type="ChEBI" id="CHEBI:49072"/>
        <dbReference type="EC" id="4.2.1.9"/>
    </reaction>
    <physiologicalReaction direction="left-to-right" evidence="11">
        <dbReference type="Rhea" id="RHEA:24810"/>
    </physiologicalReaction>
</comment>
<organism evidence="18 19">
    <name type="scientific">Anaerococcus faecalis</name>
    <dbReference type="NCBI Taxonomy" id="2742993"/>
    <lineage>
        <taxon>Bacteria</taxon>
        <taxon>Bacillati</taxon>
        <taxon>Bacillota</taxon>
        <taxon>Tissierellia</taxon>
        <taxon>Tissierellales</taxon>
        <taxon>Peptoniphilaceae</taxon>
        <taxon>Anaerococcus</taxon>
    </lineage>
</organism>
<dbReference type="EMBL" id="JABVBA010000014">
    <property type="protein sequence ID" value="NVF12417.1"/>
    <property type="molecule type" value="Genomic_DNA"/>
</dbReference>
<keyword evidence="8 15" id="KW-0411">Iron-sulfur</keyword>
<dbReference type="SUPFAM" id="SSF52016">
    <property type="entry name" value="LeuD/IlvD-like"/>
    <property type="match status" value="1"/>
</dbReference>
<evidence type="ECO:0000313" key="19">
    <source>
        <dbReference type="Proteomes" id="UP000540919"/>
    </source>
</evidence>
<sequence>MNSQKVYQGPERIEARSLLYATGKLEKDIGKKPLIGVVNSFNEIVPGHFHLRSISDAAKLGVAAGGGIPVEFPSIAICDGIAMSHAGMHYPLASRELIADSIEAMAKAHGLDGLVLIPNCDKIVPGMMMAALRLNIPSIVVSGGPMATGYYKDEAADYSTCIEQVAAYKLGEKSKEEMEEYAHAACPSCGSCAGMFTANSMNCLSEVLGLALPYNGTIPSYYGDRIALAKMAGERSVDLVKEDIKPRDIVTEESFNNAIVVDMAIAGSTNTTLHLPAIAHECGIELSLEKFDEISKNTPNLCHISPSGDKFMFDLHMAGGIPAIMNELNKKGLLNVELKNINGNTIEENIRGKETRNHDVIRPIDNPFNEQGGIAVLKGNIAPDGCVVKSAAVRTEMLRHRGKAVVFNSMESATEGIFNGKVQKGNVVIIKYEGPKGGPGMREMLTPTSAIVGMHLDNDVALVTDGRFSGATRGAAIGHVSPEAMEGGPFAIIEDGDIIDIDIPNRSINIDLSEEEIQERLNNLEKQEPKIKEGYLVRYARAVSSANKGAILE</sequence>
<evidence type="ECO:0000256" key="13">
    <source>
        <dbReference type="ARBA" id="ARBA00029437"/>
    </source>
</evidence>
<accession>A0ABX2ND72</accession>
<evidence type="ECO:0000256" key="1">
    <source>
        <dbReference type="ARBA" id="ARBA00001946"/>
    </source>
</evidence>
<proteinExistence type="inferred from homology"/>
<comment type="subunit">
    <text evidence="15">Homodimer.</text>
</comment>
<dbReference type="Gene3D" id="3.50.30.80">
    <property type="entry name" value="IlvD/EDD C-terminal domain-like"/>
    <property type="match status" value="1"/>
</dbReference>
<comment type="cofactor">
    <cofactor evidence="1 15">
        <name>Mg(2+)</name>
        <dbReference type="ChEBI" id="CHEBI:18420"/>
    </cofactor>
</comment>
<comment type="pathway">
    <text evidence="13 15">Amino-acid biosynthesis; L-isoleucine biosynthesis; L-isoleucine from 2-oxobutanoate: step 3/4.</text>
</comment>
<keyword evidence="19" id="KW-1185">Reference proteome</keyword>
<feature type="domain" description="Dihydroxy-acid/6-phosphogluconate dehydratase C-terminal" evidence="17">
    <location>
        <begin position="359"/>
        <end position="550"/>
    </location>
</feature>
<dbReference type="InterPro" id="IPR004404">
    <property type="entry name" value="DihydroxyA_deHydtase"/>
</dbReference>
<feature type="binding site" description="via carbamate group" evidence="15">
    <location>
        <position position="122"/>
    </location>
    <ligand>
        <name>Mg(2+)</name>
        <dbReference type="ChEBI" id="CHEBI:18420"/>
    </ligand>
</feature>
<evidence type="ECO:0000256" key="15">
    <source>
        <dbReference type="HAMAP-Rule" id="MF_00012"/>
    </source>
</evidence>
<feature type="binding site" evidence="15">
    <location>
        <position position="121"/>
    </location>
    <ligand>
        <name>Mg(2+)</name>
        <dbReference type="ChEBI" id="CHEBI:18420"/>
    </ligand>
</feature>
<dbReference type="InterPro" id="IPR020558">
    <property type="entry name" value="DiOHA_6PGluconate_deHydtase_CS"/>
</dbReference>
<dbReference type="Proteomes" id="UP000540919">
    <property type="component" value="Unassembled WGS sequence"/>
</dbReference>
<dbReference type="Pfam" id="PF00920">
    <property type="entry name" value="ILVD_EDD_N"/>
    <property type="match status" value="1"/>
</dbReference>
<evidence type="ECO:0000256" key="2">
    <source>
        <dbReference type="ARBA" id="ARBA00006486"/>
    </source>
</evidence>
<protein>
    <recommendedName>
        <fullName evidence="14 15">Dihydroxy-acid dehydratase</fullName>
        <shortName evidence="15">DAD</shortName>
        <ecNumber evidence="14 15">4.2.1.9</ecNumber>
    </recommendedName>
</protein>
<evidence type="ECO:0000256" key="14">
    <source>
        <dbReference type="ARBA" id="ARBA00029490"/>
    </source>
</evidence>
<dbReference type="HAMAP" id="MF_00012">
    <property type="entry name" value="IlvD"/>
    <property type="match status" value="1"/>
</dbReference>
<feature type="domain" description="Dihydroxy-acid/6-phosphogluconate dehydratase N-terminal" evidence="16">
    <location>
        <begin position="32"/>
        <end position="349"/>
    </location>
</feature>
<gene>
    <name evidence="15 18" type="primary">ilvD</name>
    <name evidence="18" type="ORF">HV819_10660</name>
</gene>
<keyword evidence="7 15" id="KW-0408">Iron</keyword>
<keyword evidence="3 15" id="KW-0028">Amino-acid biosynthesis</keyword>
<comment type="function">
    <text evidence="15">Functions in the biosynthesis of branched-chain amino acids. Catalyzes the dehydration of (2R,3R)-2,3-dihydroxy-3-methylpentanoate (2,3-dihydroxy-3-methylvalerate) into 2-oxo-3-methylpentanoate (2-oxo-3-methylvalerate) and of (2R)-2,3-dihydroxy-3-methylbutanoate (2,3-dihydroxyisovalerate) into 2-oxo-3-methylbutanoate (2-oxoisovalerate), the penultimate precursor to L-isoleucine and L-valine, respectively.</text>
</comment>
<comment type="catalytic activity">
    <reaction evidence="15">
        <text>(2R,3R)-2,3-dihydroxy-3-methylpentanoate = (S)-3-methyl-2-oxopentanoate + H2O</text>
        <dbReference type="Rhea" id="RHEA:27694"/>
        <dbReference type="ChEBI" id="CHEBI:15377"/>
        <dbReference type="ChEBI" id="CHEBI:35146"/>
        <dbReference type="ChEBI" id="CHEBI:49258"/>
        <dbReference type="EC" id="4.2.1.9"/>
    </reaction>
</comment>
<reference evidence="18 19" key="1">
    <citation type="submission" date="2020-06" db="EMBL/GenBank/DDBJ databases">
        <title>Anaerococcus sp. nov., isolated form swine feces.</title>
        <authorList>
            <person name="Yu S."/>
        </authorList>
    </citation>
    <scope>NUCLEOTIDE SEQUENCE [LARGE SCALE GENOMIC DNA]</scope>
    <source>
        <strain evidence="18 19">AGMB00486</strain>
    </source>
</reference>
<dbReference type="PANTHER" id="PTHR43661">
    <property type="entry name" value="D-XYLONATE DEHYDRATASE"/>
    <property type="match status" value="1"/>
</dbReference>
<dbReference type="InterPro" id="IPR056740">
    <property type="entry name" value="ILV_EDD_C"/>
</dbReference>
<name>A0ABX2ND72_9FIRM</name>
<comment type="caution">
    <text evidence="15">Lacks conserved residue(s) required for the propagation of feature annotation.</text>
</comment>
<evidence type="ECO:0000256" key="11">
    <source>
        <dbReference type="ARBA" id="ARBA00029304"/>
    </source>
</evidence>
<evidence type="ECO:0000256" key="3">
    <source>
        <dbReference type="ARBA" id="ARBA00022605"/>
    </source>
</evidence>
<dbReference type="Pfam" id="PF24877">
    <property type="entry name" value="ILV_EDD_C"/>
    <property type="match status" value="1"/>
</dbReference>
<evidence type="ECO:0000259" key="16">
    <source>
        <dbReference type="Pfam" id="PF00920"/>
    </source>
</evidence>
<feature type="binding site" evidence="15">
    <location>
        <position position="79"/>
    </location>
    <ligand>
        <name>Mg(2+)</name>
        <dbReference type="ChEBI" id="CHEBI:18420"/>
    </ligand>
</feature>
<keyword evidence="5 15" id="KW-0479">Metal-binding</keyword>
<comment type="caution">
    <text evidence="18">The sequence shown here is derived from an EMBL/GenBank/DDBJ whole genome shotgun (WGS) entry which is preliminary data.</text>
</comment>
<keyword evidence="4 15" id="KW-0001">2Fe-2S</keyword>
<dbReference type="InterPro" id="IPR042096">
    <property type="entry name" value="Dihydro-acid_dehy_C"/>
</dbReference>
<comment type="pathway">
    <text evidence="12 15">Amino-acid biosynthesis; L-valine biosynthesis; L-valine from pyruvate: step 3/4.</text>
</comment>
<evidence type="ECO:0000259" key="17">
    <source>
        <dbReference type="Pfam" id="PF24877"/>
    </source>
</evidence>
<dbReference type="EC" id="4.2.1.9" evidence="14 15"/>
<evidence type="ECO:0000256" key="7">
    <source>
        <dbReference type="ARBA" id="ARBA00023004"/>
    </source>
</evidence>
<keyword evidence="6 15" id="KW-0460">Magnesium</keyword>
<comment type="similarity">
    <text evidence="2 15">Belongs to the IlvD/Edd family.</text>
</comment>
<dbReference type="PANTHER" id="PTHR43661:SF3">
    <property type="entry name" value="D-XYLONATE DEHYDRATASE YAGF-RELATED"/>
    <property type="match status" value="1"/>
</dbReference>
<dbReference type="InterPro" id="IPR000581">
    <property type="entry name" value="ILV_EDD_N"/>
</dbReference>